<feature type="transmembrane region" description="Helical" evidence="7">
    <location>
        <begin position="39"/>
        <end position="59"/>
    </location>
</feature>
<proteinExistence type="inferred from homology"/>
<sequence length="349" mass="40727">MNKSRCKQIDIIKAILCILVVLGHAITQDIRQNVIANDLFNFIYTFHMPVFFILSGIIYSNYEIKYNFKDIIRKKTPRLILPYITMSLLAYLIVNTAIVARNFIINETYLIKGIYNLSDMFKGIVFSNTNIDKHLWFIYVLFIIIIANSIIRKYIEKEKIELLVISLILAVLSYRYIYTEYMLLARILYYNFYFQLGAIIFKNYFNSKTKVIPFKSTSVLFNIIIFIICNFILLIIRKKGVYLAINPILSMGSSISAFYLLYYISNIIKSQLIIKILDVISKYNYEIYLIHNPFITIGIITVLLKLEFINIVFVILIGVITSISISILIAKFIINKSKVLRYIICGKNK</sequence>
<dbReference type="PANTHER" id="PTHR40074:SF2">
    <property type="entry name" value="O-ACETYLTRANSFERASE WECH"/>
    <property type="match status" value="1"/>
</dbReference>
<evidence type="ECO:0000256" key="1">
    <source>
        <dbReference type="ARBA" id="ARBA00004651"/>
    </source>
</evidence>
<feature type="transmembrane region" description="Helical" evidence="7">
    <location>
        <begin position="9"/>
        <end position="27"/>
    </location>
</feature>
<keyword evidence="3" id="KW-1003">Cell membrane</keyword>
<evidence type="ECO:0000259" key="8">
    <source>
        <dbReference type="Pfam" id="PF01757"/>
    </source>
</evidence>
<protein>
    <submittedName>
        <fullName evidence="9">Glucans biosynthesis protein</fullName>
    </submittedName>
</protein>
<gene>
    <name evidence="9" type="ORF">CTLFYP3_00680</name>
</gene>
<dbReference type="PANTHER" id="PTHR40074">
    <property type="entry name" value="O-ACETYLTRANSFERASE WECH"/>
    <property type="match status" value="1"/>
</dbReference>
<comment type="subcellular location">
    <subcellularLocation>
        <location evidence="1">Cell membrane</location>
        <topology evidence="1">Multi-pass membrane protein</topology>
    </subcellularLocation>
</comment>
<feature type="domain" description="Acyltransferase 3" evidence="8">
    <location>
        <begin position="8"/>
        <end position="329"/>
    </location>
</feature>
<dbReference type="GO" id="GO:0016413">
    <property type="term" value="F:O-acetyltransferase activity"/>
    <property type="evidence" value="ECO:0007669"/>
    <property type="project" value="TreeGrafter"/>
</dbReference>
<dbReference type="EMBL" id="CACRTO010000006">
    <property type="protein sequence ID" value="VYT78723.1"/>
    <property type="molecule type" value="Genomic_DNA"/>
</dbReference>
<reference evidence="9" key="1">
    <citation type="submission" date="2019-11" db="EMBL/GenBank/DDBJ databases">
        <authorList>
            <person name="Feng L."/>
        </authorList>
    </citation>
    <scope>NUCLEOTIDE SEQUENCE</scope>
    <source>
        <strain evidence="9">CTertiumLFYP3</strain>
    </source>
</reference>
<organism evidence="9">
    <name type="scientific">Clostridium tertium</name>
    <dbReference type="NCBI Taxonomy" id="1559"/>
    <lineage>
        <taxon>Bacteria</taxon>
        <taxon>Bacillati</taxon>
        <taxon>Bacillota</taxon>
        <taxon>Clostridia</taxon>
        <taxon>Eubacteriales</taxon>
        <taxon>Clostridiaceae</taxon>
        <taxon>Clostridium</taxon>
    </lineage>
</organism>
<evidence type="ECO:0000256" key="5">
    <source>
        <dbReference type="ARBA" id="ARBA00022989"/>
    </source>
</evidence>
<feature type="transmembrane region" description="Helical" evidence="7">
    <location>
        <begin position="160"/>
        <end position="177"/>
    </location>
</feature>
<evidence type="ECO:0000256" key="4">
    <source>
        <dbReference type="ARBA" id="ARBA00022692"/>
    </source>
</evidence>
<accession>A0A6N2ZJ99</accession>
<evidence type="ECO:0000256" key="2">
    <source>
        <dbReference type="ARBA" id="ARBA00007400"/>
    </source>
</evidence>
<feature type="transmembrane region" description="Helical" evidence="7">
    <location>
        <begin position="80"/>
        <end position="100"/>
    </location>
</feature>
<feature type="transmembrane region" description="Helical" evidence="7">
    <location>
        <begin position="242"/>
        <end position="264"/>
    </location>
</feature>
<comment type="similarity">
    <text evidence="2">Belongs to the acyltransferase 3 family.</text>
</comment>
<dbReference type="GO" id="GO:0005886">
    <property type="term" value="C:plasma membrane"/>
    <property type="evidence" value="ECO:0007669"/>
    <property type="project" value="UniProtKB-SubCell"/>
</dbReference>
<feature type="transmembrane region" description="Helical" evidence="7">
    <location>
        <begin position="134"/>
        <end position="151"/>
    </location>
</feature>
<dbReference type="InterPro" id="IPR002656">
    <property type="entry name" value="Acyl_transf_3_dom"/>
</dbReference>
<dbReference type="RefSeq" id="WP_156625045.1">
    <property type="nucleotide sequence ID" value="NZ_CACRTO010000006.1"/>
</dbReference>
<keyword evidence="4 7" id="KW-0812">Transmembrane</keyword>
<feature type="transmembrane region" description="Helical" evidence="7">
    <location>
        <begin position="183"/>
        <end position="205"/>
    </location>
</feature>
<name>A0A6N2ZJ99_9CLOT</name>
<evidence type="ECO:0000256" key="6">
    <source>
        <dbReference type="ARBA" id="ARBA00023136"/>
    </source>
</evidence>
<evidence type="ECO:0000313" key="9">
    <source>
        <dbReference type="EMBL" id="VYT78723.1"/>
    </source>
</evidence>
<dbReference type="Pfam" id="PF01757">
    <property type="entry name" value="Acyl_transf_3"/>
    <property type="match status" value="1"/>
</dbReference>
<feature type="transmembrane region" description="Helical" evidence="7">
    <location>
        <begin position="285"/>
        <end position="304"/>
    </location>
</feature>
<keyword evidence="5 7" id="KW-1133">Transmembrane helix</keyword>
<dbReference type="GO" id="GO:0009246">
    <property type="term" value="P:enterobacterial common antigen biosynthetic process"/>
    <property type="evidence" value="ECO:0007669"/>
    <property type="project" value="TreeGrafter"/>
</dbReference>
<evidence type="ECO:0000256" key="7">
    <source>
        <dbReference type="SAM" id="Phobius"/>
    </source>
</evidence>
<feature type="transmembrane region" description="Helical" evidence="7">
    <location>
        <begin position="217"/>
        <end position="236"/>
    </location>
</feature>
<dbReference type="AlphaFoldDB" id="A0A6N2ZJ99"/>
<feature type="transmembrane region" description="Helical" evidence="7">
    <location>
        <begin position="310"/>
        <end position="334"/>
    </location>
</feature>
<evidence type="ECO:0000256" key="3">
    <source>
        <dbReference type="ARBA" id="ARBA00022475"/>
    </source>
</evidence>
<keyword evidence="6 7" id="KW-0472">Membrane</keyword>